<dbReference type="PROSITE" id="PS00061">
    <property type="entry name" value="ADH_SHORT"/>
    <property type="match status" value="1"/>
</dbReference>
<evidence type="ECO:0000313" key="4">
    <source>
        <dbReference type="EMBL" id="RYC71650.1"/>
    </source>
</evidence>
<dbReference type="PRINTS" id="PR00080">
    <property type="entry name" value="SDRFAMILY"/>
</dbReference>
<evidence type="ECO:0000256" key="2">
    <source>
        <dbReference type="ARBA" id="ARBA00023002"/>
    </source>
</evidence>
<dbReference type="InterPro" id="IPR036291">
    <property type="entry name" value="NAD(P)-bd_dom_sf"/>
</dbReference>
<dbReference type="Proteomes" id="UP000290407">
    <property type="component" value="Unassembled WGS sequence"/>
</dbReference>
<sequence>MNPFQNTIVLITGAGSGIGRQLTIQAAAQGAAVLATDLNEAGLAETKALSTGAVTTARLDVSDAGAIRAFAAETIPVLDGRKLILVNNAGVALGSGPFSETDLDDFEWLLSINLWGVIRMTKAFLPYMLDGSRADGPAGHIVNISSVFGLAGVMNQSAYCTAKFGVRGFSDVLRMELLDTPVRVTCVHPGGIKTNIASSARVGKGTFVTEAMHKQGAASFEKAARTTPDEAARVIWNGVRKNKARVLIGADAYLIERLTRLFPTAYVGLMKSQIEKAFSTEG</sequence>
<dbReference type="InterPro" id="IPR002347">
    <property type="entry name" value="SDR_fam"/>
</dbReference>
<dbReference type="Gene3D" id="3.40.50.720">
    <property type="entry name" value="NAD(P)-binding Rossmann-like Domain"/>
    <property type="match status" value="1"/>
</dbReference>
<keyword evidence="2" id="KW-0560">Oxidoreductase</keyword>
<name>A0A4Q2UV02_9BACT</name>
<reference evidence="4 5" key="1">
    <citation type="submission" date="2019-01" db="EMBL/GenBank/DDBJ databases">
        <title>Spirosoma flava sp. nov., a propanil-degrading bacterium isolated from herbicide-contaminated soil.</title>
        <authorList>
            <person name="Zhang L."/>
            <person name="Jiang J.-D."/>
        </authorList>
    </citation>
    <scope>NUCLEOTIDE SEQUENCE [LARGE SCALE GENOMIC DNA]</scope>
    <source>
        <strain evidence="4 5">TY50</strain>
    </source>
</reference>
<protein>
    <submittedName>
        <fullName evidence="4">SDR family NAD(P)-dependent oxidoreductase</fullName>
    </submittedName>
</protein>
<dbReference type="RefSeq" id="WP_129600543.1">
    <property type="nucleotide sequence ID" value="NZ_SBLB01000001.1"/>
</dbReference>
<evidence type="ECO:0000256" key="3">
    <source>
        <dbReference type="RuleBase" id="RU000363"/>
    </source>
</evidence>
<comment type="caution">
    <text evidence="4">The sequence shown here is derived from an EMBL/GenBank/DDBJ whole genome shotgun (WGS) entry which is preliminary data.</text>
</comment>
<dbReference type="SUPFAM" id="SSF51735">
    <property type="entry name" value="NAD(P)-binding Rossmann-fold domains"/>
    <property type="match status" value="1"/>
</dbReference>
<dbReference type="InterPro" id="IPR020904">
    <property type="entry name" value="Sc_DH/Rdtase_CS"/>
</dbReference>
<keyword evidence="5" id="KW-1185">Reference proteome</keyword>
<dbReference type="PANTHER" id="PTHR43391">
    <property type="entry name" value="RETINOL DEHYDROGENASE-RELATED"/>
    <property type="match status" value="1"/>
</dbReference>
<accession>A0A4Q2UV02</accession>
<proteinExistence type="inferred from homology"/>
<evidence type="ECO:0000256" key="1">
    <source>
        <dbReference type="ARBA" id="ARBA00006484"/>
    </source>
</evidence>
<evidence type="ECO:0000313" key="5">
    <source>
        <dbReference type="Proteomes" id="UP000290407"/>
    </source>
</evidence>
<gene>
    <name evidence="4" type="ORF">EQG79_05825</name>
</gene>
<dbReference type="EMBL" id="SBLB01000001">
    <property type="protein sequence ID" value="RYC71650.1"/>
    <property type="molecule type" value="Genomic_DNA"/>
</dbReference>
<dbReference type="Pfam" id="PF00106">
    <property type="entry name" value="adh_short"/>
    <property type="match status" value="1"/>
</dbReference>
<dbReference type="PRINTS" id="PR00081">
    <property type="entry name" value="GDHRDH"/>
</dbReference>
<comment type="similarity">
    <text evidence="1 3">Belongs to the short-chain dehydrogenases/reductases (SDR) family.</text>
</comment>
<dbReference type="AlphaFoldDB" id="A0A4Q2UV02"/>
<dbReference type="GO" id="GO:0016491">
    <property type="term" value="F:oxidoreductase activity"/>
    <property type="evidence" value="ECO:0007669"/>
    <property type="project" value="UniProtKB-KW"/>
</dbReference>
<organism evidence="4 5">
    <name type="scientific">Spirosoma sordidisoli</name>
    <dbReference type="NCBI Taxonomy" id="2502893"/>
    <lineage>
        <taxon>Bacteria</taxon>
        <taxon>Pseudomonadati</taxon>
        <taxon>Bacteroidota</taxon>
        <taxon>Cytophagia</taxon>
        <taxon>Cytophagales</taxon>
        <taxon>Cytophagaceae</taxon>
        <taxon>Spirosoma</taxon>
    </lineage>
</organism>
<dbReference type="PANTHER" id="PTHR43391:SF82">
    <property type="entry name" value="OXIDOREDUCTASE SADH-RELATED"/>
    <property type="match status" value="1"/>
</dbReference>